<dbReference type="HOGENOM" id="CLU_1273121_0_0_1"/>
<protein>
    <submittedName>
        <fullName evidence="1">Uncharacterized protein</fullName>
    </submittedName>
</protein>
<sequence>MTPTLNIWTTSSSRSFHTSVAKLYKLTQTPSEAQYYRDGTTPDPDGHVLSLRDELQMADKIAFLAHWEEGVRKVSAVTLEEQPSGLVVVLASNSTPSRSIIAGLRDIFAKVCQYSVLRKGRQNFCRSLFLEVLRISQARILGRIRPPWVQQPSHIKPPRPFLKGQIMDFAKQLKKRLMSAPQLQVTYDRVCELIESLQPLNTSSNMTELTGFLSPLS</sequence>
<dbReference type="EMBL" id="DS572698">
    <property type="protein sequence ID" value="EGY20868.1"/>
    <property type="molecule type" value="Genomic_DNA"/>
</dbReference>
<dbReference type="InParanoid" id="G2WXR0"/>
<keyword evidence="2" id="KW-1185">Reference proteome</keyword>
<organism evidence="1 2">
    <name type="scientific">Verticillium dahliae (strain VdLs.17 / ATCC MYA-4575 / FGSC 10137)</name>
    <name type="common">Verticillium wilt</name>
    <dbReference type="NCBI Taxonomy" id="498257"/>
    <lineage>
        <taxon>Eukaryota</taxon>
        <taxon>Fungi</taxon>
        <taxon>Dikarya</taxon>
        <taxon>Ascomycota</taxon>
        <taxon>Pezizomycotina</taxon>
        <taxon>Sordariomycetes</taxon>
        <taxon>Hypocreomycetidae</taxon>
        <taxon>Glomerellales</taxon>
        <taxon>Plectosphaerellaceae</taxon>
        <taxon>Verticillium</taxon>
    </lineage>
</organism>
<dbReference type="KEGG" id="vda:VDAG_02392"/>
<dbReference type="RefSeq" id="XP_009651340.1">
    <property type="nucleotide sequence ID" value="XM_009653045.1"/>
</dbReference>
<reference evidence="1 2" key="1">
    <citation type="submission" date="2008-03" db="EMBL/GenBank/DDBJ databases">
        <title>The Genome Sequence of Verticillium dahliae VdLs.17.</title>
        <authorList>
            <consortium name="The Broad Institute Genome Sequencing Platform"/>
            <person name="Ma L.-J.J."/>
            <person name="Klosterman S.J."/>
            <person name="Subbarao K."/>
            <person name="Dobinson K."/>
            <person name="Veronese P."/>
            <person name="Kang S."/>
            <person name="Gold S.E."/>
            <person name="Young S."/>
            <person name="Jaffe D."/>
            <person name="Gnerre S."/>
            <person name="Berlin A."/>
            <person name="Heiman D."/>
            <person name="Hepburn T."/>
            <person name="Sykes S."/>
            <person name="Alvarado L."/>
            <person name="Kodira C.D."/>
            <person name="Lander E."/>
            <person name="Galagan J."/>
            <person name="Nusbaum C."/>
            <person name="Birren B."/>
        </authorList>
    </citation>
    <scope>NUCLEOTIDE SEQUENCE [LARGE SCALE GENOMIC DNA]</scope>
    <source>
        <strain evidence="2">VdLs.17 / ATCC MYA-4575 / FGSC 10137</strain>
    </source>
</reference>
<evidence type="ECO:0000313" key="2">
    <source>
        <dbReference type="Proteomes" id="UP000001611"/>
    </source>
</evidence>
<dbReference type="OrthoDB" id="4851849at2759"/>
<dbReference type="Proteomes" id="UP000001611">
    <property type="component" value="Chromosome 3"/>
</dbReference>
<dbReference type="GeneID" id="20703855"/>
<gene>
    <name evidence="1" type="ORF">VDAG_02392</name>
</gene>
<evidence type="ECO:0000313" key="1">
    <source>
        <dbReference type="EMBL" id="EGY20868.1"/>
    </source>
</evidence>
<name>G2WXR0_VERDV</name>
<accession>G2WXR0</accession>
<dbReference type="eggNOG" id="ENOG502RP5V">
    <property type="taxonomic scope" value="Eukaryota"/>
</dbReference>
<dbReference type="AlphaFoldDB" id="G2WXR0"/>
<proteinExistence type="predicted"/>